<accession>A0A1N7GW34</accession>
<gene>
    <name evidence="2" type="ORF">SAMN05445060_3154</name>
</gene>
<dbReference type="AlphaFoldDB" id="A0A1N7GW34"/>
<sequence length="286" mass="29410">MFLIARTSPTRNAGFGAGYGTLDTVNAALDVATTDGVGNPDDRLLAAVDLARAAIESTEDGAVGAHLAAEAAGDCAVTHYFEADVPGYRGWQWCAVVAGSPGGDEVTVSEVALLPGAGALTAPEWVPWNQRLQPGDLNPGDVLAAPEDDPRLVPNQIDNVDRTPVDDPQIGEVSMELGLGRTRLLSPFGRDLAAARWSADRGPESDMARATKFCCSTCGFYIPVTGALRAAFGVCANAMAEDGRVVAAGYGCGAHSDATQPAGEGSPAYPAYDDGAVEIVGDDKSA</sequence>
<keyword evidence="3" id="KW-1185">Reference proteome</keyword>
<dbReference type="Proteomes" id="UP000186218">
    <property type="component" value="Unassembled WGS sequence"/>
</dbReference>
<evidence type="ECO:0008006" key="4">
    <source>
        <dbReference type="Google" id="ProtNLM"/>
    </source>
</evidence>
<evidence type="ECO:0000313" key="2">
    <source>
        <dbReference type="EMBL" id="SIS16750.1"/>
    </source>
</evidence>
<evidence type="ECO:0000256" key="1">
    <source>
        <dbReference type="SAM" id="MobiDB-lite"/>
    </source>
</evidence>
<evidence type="ECO:0000313" key="3">
    <source>
        <dbReference type="Proteomes" id="UP000186218"/>
    </source>
</evidence>
<proteinExistence type="predicted"/>
<name>A0A1N7GW34_9NOCA</name>
<feature type="region of interest" description="Disordered" evidence="1">
    <location>
        <begin position="145"/>
        <end position="168"/>
    </location>
</feature>
<dbReference type="EMBL" id="FTNT01000010">
    <property type="protein sequence ID" value="SIS16750.1"/>
    <property type="molecule type" value="Genomic_DNA"/>
</dbReference>
<dbReference type="STRING" id="1344003.SAMN05445060_3154"/>
<organism evidence="2 3">
    <name type="scientific">Williamsia sterculiae</name>
    <dbReference type="NCBI Taxonomy" id="1344003"/>
    <lineage>
        <taxon>Bacteria</taxon>
        <taxon>Bacillati</taxon>
        <taxon>Actinomycetota</taxon>
        <taxon>Actinomycetes</taxon>
        <taxon>Mycobacteriales</taxon>
        <taxon>Nocardiaceae</taxon>
        <taxon>Williamsia</taxon>
    </lineage>
</organism>
<reference evidence="2 3" key="1">
    <citation type="submission" date="2017-01" db="EMBL/GenBank/DDBJ databases">
        <authorList>
            <person name="Mah S.A."/>
            <person name="Swanson W.J."/>
            <person name="Moy G.W."/>
            <person name="Vacquier V.D."/>
        </authorList>
    </citation>
    <scope>NUCLEOTIDE SEQUENCE [LARGE SCALE GENOMIC DNA]</scope>
    <source>
        <strain evidence="2 3">CPCC 203464</strain>
    </source>
</reference>
<protein>
    <recommendedName>
        <fullName evidence="4">DUF3027 domain-containing protein</fullName>
    </recommendedName>
</protein>
<dbReference type="InterPro" id="IPR021391">
    <property type="entry name" value="DUF3027"/>
</dbReference>
<dbReference type="Pfam" id="PF11228">
    <property type="entry name" value="DUF3027"/>
    <property type="match status" value="1"/>
</dbReference>